<reference evidence="8 9" key="1">
    <citation type="journal article" date="2018" name="Sci. Rep.">
        <title>Characterisation of pathogen-specific regions and novel effector candidates in Fusarium oxysporum f. sp. cepae.</title>
        <authorList>
            <person name="Armitage A.D."/>
            <person name="Taylor A."/>
            <person name="Sobczyk M.K."/>
            <person name="Baxter L."/>
            <person name="Greenfield B.P."/>
            <person name="Bates H.J."/>
            <person name="Wilson F."/>
            <person name="Jackson A.C."/>
            <person name="Ott S."/>
            <person name="Harrison R.J."/>
            <person name="Clarkson J.P."/>
        </authorList>
    </citation>
    <scope>NUCLEOTIDE SEQUENCE [LARGE SCALE GENOMIC DNA]</scope>
    <source>
        <strain evidence="8 9">Fo_A28</strain>
    </source>
</reference>
<dbReference type="AlphaFoldDB" id="A0A420PS22"/>
<dbReference type="InterPro" id="IPR019775">
    <property type="entry name" value="WD40_repeat_CS"/>
</dbReference>
<evidence type="ECO:0000256" key="7">
    <source>
        <dbReference type="PROSITE-ProRule" id="PRU00221"/>
    </source>
</evidence>
<dbReference type="Proteomes" id="UP000285860">
    <property type="component" value="Unassembled WGS sequence"/>
</dbReference>
<dbReference type="PROSITE" id="PS00678">
    <property type="entry name" value="WD_REPEATS_1"/>
    <property type="match status" value="2"/>
</dbReference>
<dbReference type="PROSITE" id="PS50082">
    <property type="entry name" value="WD_REPEATS_2"/>
    <property type="match status" value="2"/>
</dbReference>
<protein>
    <recommendedName>
        <fullName evidence="5">Mitochondrial division protein 1</fullName>
    </recommendedName>
</protein>
<dbReference type="InterPro" id="IPR015943">
    <property type="entry name" value="WD40/YVTN_repeat-like_dom_sf"/>
</dbReference>
<dbReference type="PANTHER" id="PTHR22847">
    <property type="entry name" value="WD40 REPEAT PROTEIN"/>
    <property type="match status" value="1"/>
</dbReference>
<dbReference type="VEuPathDB" id="FungiDB:FOMG_19809"/>
<comment type="caution">
    <text evidence="8">The sequence shown here is derived from an EMBL/GenBank/DDBJ whole genome shotgun (WGS) entry which is preliminary data.</text>
</comment>
<dbReference type="InterPro" id="IPR036322">
    <property type="entry name" value="WD40_repeat_dom_sf"/>
</dbReference>
<dbReference type="VEuPathDB" id="FungiDB:HZS61_011139"/>
<comment type="similarity">
    <text evidence="4">Belongs to the WD repeat MDV1/CAF4 family.</text>
</comment>
<evidence type="ECO:0000256" key="2">
    <source>
        <dbReference type="ARBA" id="ARBA00022737"/>
    </source>
</evidence>
<evidence type="ECO:0000256" key="1">
    <source>
        <dbReference type="ARBA" id="ARBA00022574"/>
    </source>
</evidence>
<name>A0A420PS22_FUSOX</name>
<organism evidence="8 9">
    <name type="scientific">Fusarium oxysporum</name>
    <name type="common">Fusarium vascular wilt</name>
    <dbReference type="NCBI Taxonomy" id="5507"/>
    <lineage>
        <taxon>Eukaryota</taxon>
        <taxon>Fungi</taxon>
        <taxon>Dikarya</taxon>
        <taxon>Ascomycota</taxon>
        <taxon>Pezizomycotina</taxon>
        <taxon>Sordariomycetes</taxon>
        <taxon>Hypocreomycetidae</taxon>
        <taxon>Hypocreales</taxon>
        <taxon>Nectriaceae</taxon>
        <taxon>Fusarium</taxon>
        <taxon>Fusarium oxysporum species complex</taxon>
    </lineage>
</organism>
<feature type="repeat" description="WD" evidence="7">
    <location>
        <begin position="59"/>
        <end position="100"/>
    </location>
</feature>
<evidence type="ECO:0000256" key="5">
    <source>
        <dbReference type="ARBA" id="ARBA00039789"/>
    </source>
</evidence>
<evidence type="ECO:0000256" key="3">
    <source>
        <dbReference type="ARBA" id="ARBA00023054"/>
    </source>
</evidence>
<dbReference type="GO" id="GO:0005634">
    <property type="term" value="C:nucleus"/>
    <property type="evidence" value="ECO:0007669"/>
    <property type="project" value="TreeGrafter"/>
</dbReference>
<evidence type="ECO:0000313" key="9">
    <source>
        <dbReference type="Proteomes" id="UP000285860"/>
    </source>
</evidence>
<dbReference type="SUPFAM" id="SSF50978">
    <property type="entry name" value="WD40 repeat-like"/>
    <property type="match status" value="1"/>
</dbReference>
<dbReference type="SMART" id="SM00320">
    <property type="entry name" value="WD40"/>
    <property type="match status" value="2"/>
</dbReference>
<sequence>KTVKIWNVATGEEERTLEGHTDSVNSVVFSNDGKLITSGSGDKTVKIWNAATGEEERTLEGHTDSVNSVVFSNDGKLITSGSGDETVKIWNVTSGTNVKSFDASQSTEVLSFTDDDSVLVTSTGRFSLGFRDISTSQSSKSKPKLGNTEVQGEEDARLGFGINSDETWITAGGPNGRNVLWLPPDFRPNVSATLTQPSRSDLVIGCRSGRVIIMGFRASSLSDEV</sequence>
<keyword evidence="1 7" id="KW-0853">WD repeat</keyword>
<dbReference type="PANTHER" id="PTHR22847:SF637">
    <property type="entry name" value="WD REPEAT DOMAIN 5B"/>
    <property type="match status" value="1"/>
</dbReference>
<feature type="non-terminal residue" evidence="8">
    <location>
        <position position="1"/>
    </location>
</feature>
<evidence type="ECO:0000256" key="6">
    <source>
        <dbReference type="ARBA" id="ARBA00043913"/>
    </source>
</evidence>
<dbReference type="Gene3D" id="2.130.10.10">
    <property type="entry name" value="YVTN repeat-like/Quinoprotein amine dehydrogenase"/>
    <property type="match status" value="1"/>
</dbReference>
<evidence type="ECO:0000256" key="4">
    <source>
        <dbReference type="ARBA" id="ARBA00038415"/>
    </source>
</evidence>
<accession>A0A420PS22</accession>
<dbReference type="VEuPathDB" id="FungiDB:FOXG_12465"/>
<comment type="function">
    <text evidence="6">Involved in mitochondrial fission. Acts as an adapter protein required to form mitochondrial fission complexes. Formation of these complexes is required to promote constriction and fission of the mitochondrial compartment at a late step in mitochondrial division.</text>
</comment>
<dbReference type="GO" id="GO:1990234">
    <property type="term" value="C:transferase complex"/>
    <property type="evidence" value="ECO:0007669"/>
    <property type="project" value="UniProtKB-ARBA"/>
</dbReference>
<keyword evidence="2" id="KW-0677">Repeat</keyword>
<proteinExistence type="inferred from homology"/>
<dbReference type="EMBL" id="MRCY01000135">
    <property type="protein sequence ID" value="RKK95321.1"/>
    <property type="molecule type" value="Genomic_DNA"/>
</dbReference>
<feature type="repeat" description="WD" evidence="7">
    <location>
        <begin position="17"/>
        <end position="58"/>
    </location>
</feature>
<dbReference type="PROSITE" id="PS50294">
    <property type="entry name" value="WD_REPEATS_REGION"/>
    <property type="match status" value="2"/>
</dbReference>
<evidence type="ECO:0000313" key="8">
    <source>
        <dbReference type="EMBL" id="RKK95321.1"/>
    </source>
</evidence>
<gene>
    <name evidence="8" type="ORF">BFJ68_g14819</name>
</gene>
<keyword evidence="3" id="KW-0175">Coiled coil</keyword>
<dbReference type="InterPro" id="IPR001680">
    <property type="entry name" value="WD40_rpt"/>
</dbReference>
<dbReference type="Pfam" id="PF00400">
    <property type="entry name" value="WD40"/>
    <property type="match status" value="2"/>
</dbReference>